<reference evidence="2 3" key="1">
    <citation type="journal article" date="2018" name="Int. J. Syst. Evol. Microbiol.">
        <title>Adhaeribacter swui sp. nov., isolated from wet mud.</title>
        <authorList>
            <person name="Kim D.U."/>
            <person name="Kim K.W."/>
            <person name="Kang M.S."/>
            <person name="Kim J.Y."/>
            <person name="Jang J.H."/>
            <person name="Kim M.K."/>
        </authorList>
    </citation>
    <scope>NUCLEOTIDE SEQUENCE [LARGE SCALE GENOMIC DNA]</scope>
    <source>
        <strain evidence="2 3">KCTC 52873</strain>
    </source>
</reference>
<dbReference type="InterPro" id="IPR016181">
    <property type="entry name" value="Acyl_CoA_acyltransferase"/>
</dbReference>
<dbReference type="PROSITE" id="PS51186">
    <property type="entry name" value="GNAT"/>
    <property type="match status" value="1"/>
</dbReference>
<dbReference type="AlphaFoldDB" id="A0A7G7G980"/>
<dbReference type="EMBL" id="CP055156">
    <property type="protein sequence ID" value="QNF33714.1"/>
    <property type="molecule type" value="Genomic_DNA"/>
</dbReference>
<organism evidence="2 3">
    <name type="scientific">Adhaeribacter swui</name>
    <dbReference type="NCBI Taxonomy" id="2086471"/>
    <lineage>
        <taxon>Bacteria</taxon>
        <taxon>Pseudomonadati</taxon>
        <taxon>Bacteroidota</taxon>
        <taxon>Cytophagia</taxon>
        <taxon>Cytophagales</taxon>
        <taxon>Hymenobacteraceae</taxon>
        <taxon>Adhaeribacter</taxon>
    </lineage>
</organism>
<evidence type="ECO:0000259" key="1">
    <source>
        <dbReference type="PROSITE" id="PS51186"/>
    </source>
</evidence>
<dbReference type="InterPro" id="IPR051531">
    <property type="entry name" value="N-acetyltransferase"/>
</dbReference>
<evidence type="ECO:0000313" key="3">
    <source>
        <dbReference type="Proteomes" id="UP000515237"/>
    </source>
</evidence>
<gene>
    <name evidence="2" type="ORF">HUW51_13655</name>
</gene>
<protein>
    <submittedName>
        <fullName evidence="2">GNAT family N-acetyltransferase</fullName>
    </submittedName>
</protein>
<dbReference type="KEGG" id="aswu:HUW51_13655"/>
<dbReference type="PANTHER" id="PTHR43792:SF16">
    <property type="entry name" value="N-ACETYLTRANSFERASE DOMAIN-CONTAINING PROTEIN"/>
    <property type="match status" value="1"/>
</dbReference>
<evidence type="ECO:0000313" key="2">
    <source>
        <dbReference type="EMBL" id="QNF33714.1"/>
    </source>
</evidence>
<name>A0A7G7G980_9BACT</name>
<keyword evidence="3" id="KW-1185">Reference proteome</keyword>
<accession>A0A7G7G980</accession>
<dbReference type="PANTHER" id="PTHR43792">
    <property type="entry name" value="GNAT FAMILY, PUTATIVE (AFU_ORTHOLOGUE AFUA_3G00765)-RELATED-RELATED"/>
    <property type="match status" value="1"/>
</dbReference>
<keyword evidence="2" id="KW-0808">Transferase</keyword>
<sequence length="173" mass="19869">MPFFIETERLVLRELLPTDEAGMFALDADPEVQTYLGNKPITSWAEAQQTIALIRQQYQDNGIGRWAMLEKATGNFMGWAGLKLITTPINQHVNYYDLGYRLLPAYWHQGFATEAARASLHYGFTTLQLTKIYAMADTRNLASKNILEKVGFTCSETFIYEGTPHYWFKITRK</sequence>
<dbReference type="SUPFAM" id="SSF55729">
    <property type="entry name" value="Acyl-CoA N-acyltransferases (Nat)"/>
    <property type="match status" value="1"/>
</dbReference>
<dbReference type="Pfam" id="PF13302">
    <property type="entry name" value="Acetyltransf_3"/>
    <property type="match status" value="1"/>
</dbReference>
<dbReference type="Gene3D" id="3.40.630.30">
    <property type="match status" value="1"/>
</dbReference>
<dbReference type="InterPro" id="IPR000182">
    <property type="entry name" value="GNAT_dom"/>
</dbReference>
<dbReference type="Proteomes" id="UP000515237">
    <property type="component" value="Chromosome"/>
</dbReference>
<feature type="domain" description="N-acetyltransferase" evidence="1">
    <location>
        <begin position="10"/>
        <end position="173"/>
    </location>
</feature>
<proteinExistence type="predicted"/>
<dbReference type="GO" id="GO:0016747">
    <property type="term" value="F:acyltransferase activity, transferring groups other than amino-acyl groups"/>
    <property type="evidence" value="ECO:0007669"/>
    <property type="project" value="InterPro"/>
</dbReference>